<dbReference type="AlphaFoldDB" id="A0A438KCP7"/>
<gene>
    <name evidence="2" type="primary">VvCHDp000228_2</name>
    <name evidence="2" type="ORF">CK203_007207</name>
</gene>
<organism evidence="2 3">
    <name type="scientific">Vitis vinifera</name>
    <name type="common">Grape</name>
    <dbReference type="NCBI Taxonomy" id="29760"/>
    <lineage>
        <taxon>Eukaryota</taxon>
        <taxon>Viridiplantae</taxon>
        <taxon>Streptophyta</taxon>
        <taxon>Embryophyta</taxon>
        <taxon>Tracheophyta</taxon>
        <taxon>Spermatophyta</taxon>
        <taxon>Magnoliopsida</taxon>
        <taxon>eudicotyledons</taxon>
        <taxon>Gunneridae</taxon>
        <taxon>Pentapetalae</taxon>
        <taxon>rosids</taxon>
        <taxon>Vitales</taxon>
        <taxon>Vitaceae</taxon>
        <taxon>Viteae</taxon>
        <taxon>Vitis</taxon>
    </lineage>
</organism>
<proteinExistence type="inferred from homology"/>
<dbReference type="Proteomes" id="UP000288805">
    <property type="component" value="Unassembled WGS sequence"/>
</dbReference>
<dbReference type="InterPro" id="IPR036514">
    <property type="entry name" value="SGNH_hydro_sf"/>
</dbReference>
<accession>A0A438KCP7</accession>
<evidence type="ECO:0000313" key="2">
    <source>
        <dbReference type="EMBL" id="RVX19002.1"/>
    </source>
</evidence>
<protein>
    <submittedName>
        <fullName evidence="2">GDSL esterase/lipase</fullName>
    </submittedName>
</protein>
<dbReference type="Gene3D" id="3.40.50.1110">
    <property type="entry name" value="SGNH hydrolase"/>
    <property type="match status" value="1"/>
</dbReference>
<dbReference type="EMBL" id="QGNW01000010">
    <property type="protein sequence ID" value="RVX19002.1"/>
    <property type="molecule type" value="Genomic_DNA"/>
</dbReference>
<evidence type="ECO:0000256" key="1">
    <source>
        <dbReference type="ARBA" id="ARBA00008668"/>
    </source>
</evidence>
<dbReference type="PANTHER" id="PTHR22835:SF517">
    <property type="entry name" value="GDSL-LIKE LIPASE_ACYLHYDROLASE FAMILY PROTEIN, EXPRESSED"/>
    <property type="match status" value="1"/>
</dbReference>
<comment type="similarity">
    <text evidence="1">Belongs to the 'GDSL' lipolytic enzyme family.</text>
</comment>
<dbReference type="PANTHER" id="PTHR22835">
    <property type="entry name" value="ZINC FINGER FYVE DOMAIN CONTAINING PROTEIN"/>
    <property type="match status" value="1"/>
</dbReference>
<evidence type="ECO:0000313" key="3">
    <source>
        <dbReference type="Proteomes" id="UP000288805"/>
    </source>
</evidence>
<reference evidence="2 3" key="1">
    <citation type="journal article" date="2018" name="PLoS Genet.">
        <title>Population sequencing reveals clonal diversity and ancestral inbreeding in the grapevine cultivar Chardonnay.</title>
        <authorList>
            <person name="Roach M.J."/>
            <person name="Johnson D.L."/>
            <person name="Bohlmann J."/>
            <person name="van Vuuren H.J."/>
            <person name="Jones S.J."/>
            <person name="Pretorius I.S."/>
            <person name="Schmidt S.A."/>
            <person name="Borneman A.R."/>
        </authorList>
    </citation>
    <scope>NUCLEOTIDE SEQUENCE [LARGE SCALE GENOMIC DNA]</scope>
    <source>
        <strain evidence="3">cv. Chardonnay</strain>
        <tissue evidence="2">Leaf</tissue>
    </source>
</reference>
<comment type="caution">
    <text evidence="2">The sequence shown here is derived from an EMBL/GenBank/DDBJ whole genome shotgun (WGS) entry which is preliminary data.</text>
</comment>
<dbReference type="OrthoDB" id="1600564at2759"/>
<name>A0A438KCP7_VITVI</name>
<sequence length="152" mass="16968">MTAGLPFLNLYMTKDADFSHGVNLVVAGSTAMSTSSLTDDHILSPVTNLRYNFNGFLSVSNLSIVPRSLEVLSLWLGRLEAMTIIMHSFKKVIDYGAQRVVVPGNFPIGCFRIYLTGFQNNDSAAYDEHDCLKGLNDFAKYHNDHLQKQFSE</sequence>